<dbReference type="HOGENOM" id="CLU_134863_4_1_9"/>
<protein>
    <recommendedName>
        <fullName evidence="4">Septum formation initiator</fullName>
    </recommendedName>
</protein>
<evidence type="ECO:0000256" key="1">
    <source>
        <dbReference type="SAM" id="Coils"/>
    </source>
</evidence>
<keyword evidence="3" id="KW-1185">Reference proteome</keyword>
<dbReference type="EMBL" id="LT669839">
    <property type="protein sequence ID" value="SHD78391.1"/>
    <property type="molecule type" value="Genomic_DNA"/>
</dbReference>
<accession>M1ZF49</accession>
<name>M1ZF49_9FIRM</name>
<evidence type="ECO:0000313" key="2">
    <source>
        <dbReference type="EMBL" id="SHD78391.1"/>
    </source>
</evidence>
<dbReference type="RefSeq" id="WP_005587616.1">
    <property type="nucleotide sequence ID" value="NZ_LT669839.1"/>
</dbReference>
<organism evidence="2 3">
    <name type="scientific">[Clostridium] ultunense Esp</name>
    <dbReference type="NCBI Taxonomy" id="1288971"/>
    <lineage>
        <taxon>Bacteria</taxon>
        <taxon>Bacillati</taxon>
        <taxon>Bacillota</taxon>
        <taxon>Tissierellia</taxon>
        <taxon>Tissierellales</taxon>
        <taxon>Tepidimicrobiaceae</taxon>
        <taxon>Schnuerera</taxon>
    </lineage>
</organism>
<reference evidence="2 3" key="1">
    <citation type="submission" date="2016-11" db="EMBL/GenBank/DDBJ databases">
        <authorList>
            <person name="Manzoor S."/>
        </authorList>
    </citation>
    <scope>NUCLEOTIDE SEQUENCE [LARGE SCALE GENOMIC DNA]</scope>
    <source>
        <strain evidence="2">Clostridium ultunense strain Esp</strain>
    </source>
</reference>
<dbReference type="Pfam" id="PF04977">
    <property type="entry name" value="DivIC"/>
    <property type="match status" value="1"/>
</dbReference>
<gene>
    <name evidence="2" type="ORF">CUESP1_3063</name>
</gene>
<feature type="coiled-coil region" evidence="1">
    <location>
        <begin position="36"/>
        <end position="70"/>
    </location>
</feature>
<sequence length="106" mass="12929">MKRKGRRKSGFRLKHLIILFLIFWLSKTLINQSMMIKDLNSKRIKEEKEVAQLEKDIEELNEEINNKDSLTFVEKVAREDLRMVRPREIIYIDKNKDKSLFQFFRK</sequence>
<evidence type="ECO:0008006" key="4">
    <source>
        <dbReference type="Google" id="ProtNLM"/>
    </source>
</evidence>
<dbReference type="Proteomes" id="UP000245423">
    <property type="component" value="Chromosome 1"/>
</dbReference>
<evidence type="ECO:0000313" key="3">
    <source>
        <dbReference type="Proteomes" id="UP000245423"/>
    </source>
</evidence>
<dbReference type="AlphaFoldDB" id="M1ZF49"/>
<proteinExistence type="predicted"/>
<dbReference type="OrthoDB" id="14319at2"/>
<dbReference type="InterPro" id="IPR007060">
    <property type="entry name" value="FtsL/DivIC"/>
</dbReference>
<keyword evidence="1" id="KW-0175">Coiled coil</keyword>